<feature type="compositionally biased region" description="Low complexity" evidence="1">
    <location>
        <begin position="26"/>
        <end position="45"/>
    </location>
</feature>
<dbReference type="AlphaFoldDB" id="A0A6J5WUJ0"/>
<dbReference type="Proteomes" id="UP000507245">
    <property type="component" value="Unassembled WGS sequence"/>
</dbReference>
<feature type="region of interest" description="Disordered" evidence="1">
    <location>
        <begin position="1"/>
        <end position="45"/>
    </location>
</feature>
<evidence type="ECO:0000313" key="3">
    <source>
        <dbReference type="EMBL" id="CAB4305340.1"/>
    </source>
</evidence>
<proteinExistence type="predicted"/>
<accession>A0A6J5WUJ0</accession>
<reference evidence="4" key="1">
    <citation type="journal article" date="2020" name="Genome Biol.">
        <title>Gamete binning: chromosome-level and haplotype-resolved genome assembly enabled by high-throughput single-cell sequencing of gamete genomes.</title>
        <authorList>
            <person name="Campoy J.A."/>
            <person name="Sun H."/>
            <person name="Goel M."/>
            <person name="Jiao W.-B."/>
            <person name="Folz-Donahue K."/>
            <person name="Wang N."/>
            <person name="Rubio M."/>
            <person name="Liu C."/>
            <person name="Kukat C."/>
            <person name="Ruiz D."/>
            <person name="Huettel B."/>
            <person name="Schneeberger K."/>
        </authorList>
    </citation>
    <scope>NUCLEOTIDE SEQUENCE [LARGE SCALE GENOMIC DNA]</scope>
    <source>
        <strain evidence="4">cv. Rojo Pasion</strain>
    </source>
</reference>
<dbReference type="EMBL" id="CAEKKB010000003">
    <property type="protein sequence ID" value="CAB4305340.1"/>
    <property type="molecule type" value="Genomic_DNA"/>
</dbReference>
<organism evidence="3 4">
    <name type="scientific">Prunus armeniaca</name>
    <name type="common">Apricot</name>
    <name type="synonym">Armeniaca vulgaris</name>
    <dbReference type="NCBI Taxonomy" id="36596"/>
    <lineage>
        <taxon>Eukaryota</taxon>
        <taxon>Viridiplantae</taxon>
        <taxon>Streptophyta</taxon>
        <taxon>Embryophyta</taxon>
        <taxon>Tracheophyta</taxon>
        <taxon>Spermatophyta</taxon>
        <taxon>Magnoliopsida</taxon>
        <taxon>eudicotyledons</taxon>
        <taxon>Gunneridae</taxon>
        <taxon>Pentapetalae</taxon>
        <taxon>rosids</taxon>
        <taxon>fabids</taxon>
        <taxon>Rosales</taxon>
        <taxon>Rosaceae</taxon>
        <taxon>Amygdaloideae</taxon>
        <taxon>Amygdaleae</taxon>
        <taxon>Prunus</taxon>
    </lineage>
</organism>
<gene>
    <name evidence="3" type="ORF">ORAREDHAP_LOCUS23328</name>
</gene>
<dbReference type="InterPro" id="IPR046796">
    <property type="entry name" value="Transposase_32_dom"/>
</dbReference>
<feature type="domain" description="Putative plant transposon protein" evidence="2">
    <location>
        <begin position="91"/>
        <end position="258"/>
    </location>
</feature>
<keyword evidence="4" id="KW-1185">Reference proteome</keyword>
<sequence>MSSSKPLHTYHRRSKSKSTDRVDFNPSIPRVPRTRSSSSVPVGDSSPFVSNEAASFFNEVVSKRKFIPERYYQFDVVPLAAQESANQILEHYHLQALNSLSSKFNIPVVQEFYSNFPADPKESKYQILVRFSIMPWFDFAKFALASAEYSVDLFKSMAYTDQSLPLTSKGLPIKSYLSPFYKFLWDFIRHNVLPTGNNSNPTLAACQLMISMVNHDKIPLGDILYNVILGKTIGHGTKHKGTLVFPCLIQRLCEKNGVAFLDSDQWHPPIAPYGKASAALSQRVSRTFLTSVSSSSENASLRAQLAAKEEYIQHLLSLIPSTSIRHLLLLLLLQILSLLLPLMRTRMTLWILVAL</sequence>
<dbReference type="Pfam" id="PF20167">
    <property type="entry name" value="Transposase_32"/>
    <property type="match status" value="1"/>
</dbReference>
<name>A0A6J5WUJ0_PRUAR</name>
<evidence type="ECO:0000256" key="1">
    <source>
        <dbReference type="SAM" id="MobiDB-lite"/>
    </source>
</evidence>
<protein>
    <recommendedName>
        <fullName evidence="2">Putative plant transposon protein domain-containing protein</fullName>
    </recommendedName>
</protein>
<evidence type="ECO:0000313" key="4">
    <source>
        <dbReference type="Proteomes" id="UP000507245"/>
    </source>
</evidence>
<evidence type="ECO:0000259" key="2">
    <source>
        <dbReference type="Pfam" id="PF20167"/>
    </source>
</evidence>